<evidence type="ECO:0000313" key="7">
    <source>
        <dbReference type="Proteomes" id="UP000322214"/>
    </source>
</evidence>
<dbReference type="InterPro" id="IPR035895">
    <property type="entry name" value="HPr-like_sf"/>
</dbReference>
<dbReference type="SUPFAM" id="SSF55594">
    <property type="entry name" value="HPr-like"/>
    <property type="match status" value="1"/>
</dbReference>
<dbReference type="InterPro" id="IPR000032">
    <property type="entry name" value="HPr-like"/>
</dbReference>
<dbReference type="Gene3D" id="3.30.1340.10">
    <property type="entry name" value="HPr-like"/>
    <property type="match status" value="1"/>
</dbReference>
<dbReference type="PROSITE" id="PS51350">
    <property type="entry name" value="PTS_HPR_DOM"/>
    <property type="match status" value="1"/>
</dbReference>
<dbReference type="NCBIfam" id="TIGR01003">
    <property type="entry name" value="PTS_HPr_family"/>
    <property type="match status" value="1"/>
</dbReference>
<dbReference type="STRING" id="980251.GCA_001642875_02371"/>
<evidence type="ECO:0000256" key="4">
    <source>
        <dbReference type="ARBA" id="ARBA00022683"/>
    </source>
</evidence>
<proteinExistence type="inferred from homology"/>
<keyword evidence="4" id="KW-0598">Phosphotransferase system</keyword>
<keyword evidence="3" id="KW-0963">Cytoplasm</keyword>
<evidence type="ECO:0000313" key="6">
    <source>
        <dbReference type="EMBL" id="QEG20595.1"/>
    </source>
</evidence>
<dbReference type="GO" id="GO:0009401">
    <property type="term" value="P:phosphoenolpyruvate-dependent sugar phosphotransferase system"/>
    <property type="evidence" value="ECO:0007669"/>
    <property type="project" value="UniProtKB-KW"/>
</dbReference>
<dbReference type="GO" id="GO:0005737">
    <property type="term" value="C:cytoplasm"/>
    <property type="evidence" value="ECO:0007669"/>
    <property type="project" value="UniProtKB-SubCell"/>
</dbReference>
<keyword evidence="7" id="KW-1185">Reference proteome</keyword>
<dbReference type="PANTHER" id="PTHR33705">
    <property type="entry name" value="PHOSPHOCARRIER PROTEIN HPR"/>
    <property type="match status" value="1"/>
</dbReference>
<dbReference type="EMBL" id="CP042912">
    <property type="protein sequence ID" value="QEG20595.1"/>
    <property type="molecule type" value="Genomic_DNA"/>
</dbReference>
<evidence type="ECO:0000256" key="3">
    <source>
        <dbReference type="ARBA" id="ARBA00022490"/>
    </source>
</evidence>
<organism evidence="6 7">
    <name type="scientific">Mariniblastus fucicola</name>
    <dbReference type="NCBI Taxonomy" id="980251"/>
    <lineage>
        <taxon>Bacteria</taxon>
        <taxon>Pseudomonadati</taxon>
        <taxon>Planctomycetota</taxon>
        <taxon>Planctomycetia</taxon>
        <taxon>Pirellulales</taxon>
        <taxon>Pirellulaceae</taxon>
        <taxon>Mariniblastus</taxon>
    </lineage>
</organism>
<evidence type="ECO:0000256" key="1">
    <source>
        <dbReference type="ARBA" id="ARBA00004496"/>
    </source>
</evidence>
<dbReference type="PRINTS" id="PR00107">
    <property type="entry name" value="PHOSPHOCPHPR"/>
</dbReference>
<gene>
    <name evidence="6" type="primary">crh</name>
    <name evidence="6" type="ORF">MFFC18_04440</name>
</gene>
<comment type="similarity">
    <text evidence="2">Belongs to the HPr family.</text>
</comment>
<dbReference type="PROSITE" id="PS00589">
    <property type="entry name" value="PTS_HPR_SER"/>
    <property type="match status" value="1"/>
</dbReference>
<sequence>MRPAYLFAETASKFDSQIELIKDDVRINGKSVLDILTLGAAQGTEILLEAVGEDALAAVEMLEQLVVSGFPTPEKPGEASETQA</sequence>
<name>A0A5B9P5Z0_9BACT</name>
<dbReference type="Proteomes" id="UP000322214">
    <property type="component" value="Chromosome"/>
</dbReference>
<comment type="subcellular location">
    <subcellularLocation>
        <location evidence="1">Cytoplasm</location>
    </subcellularLocation>
</comment>
<dbReference type="AlphaFoldDB" id="A0A5B9P5Z0"/>
<dbReference type="InterPro" id="IPR050399">
    <property type="entry name" value="HPr"/>
</dbReference>
<dbReference type="KEGG" id="mff:MFFC18_04440"/>
<dbReference type="InterPro" id="IPR002114">
    <property type="entry name" value="PTS_HPr_Ser_P_site"/>
</dbReference>
<evidence type="ECO:0000256" key="2">
    <source>
        <dbReference type="ARBA" id="ARBA00010736"/>
    </source>
</evidence>
<reference evidence="6 7" key="1">
    <citation type="submission" date="2019-08" db="EMBL/GenBank/DDBJ databases">
        <title>Deep-cultivation of Planctomycetes and their phenomic and genomic characterization uncovers novel biology.</title>
        <authorList>
            <person name="Wiegand S."/>
            <person name="Jogler M."/>
            <person name="Boedeker C."/>
            <person name="Pinto D."/>
            <person name="Vollmers J."/>
            <person name="Rivas-Marin E."/>
            <person name="Kohn T."/>
            <person name="Peeters S.H."/>
            <person name="Heuer A."/>
            <person name="Rast P."/>
            <person name="Oberbeckmann S."/>
            <person name="Bunk B."/>
            <person name="Jeske O."/>
            <person name="Meyerdierks A."/>
            <person name="Storesund J.E."/>
            <person name="Kallscheuer N."/>
            <person name="Luecker S."/>
            <person name="Lage O.M."/>
            <person name="Pohl T."/>
            <person name="Merkel B.J."/>
            <person name="Hornburger P."/>
            <person name="Mueller R.-W."/>
            <person name="Bruemmer F."/>
            <person name="Labrenz M."/>
            <person name="Spormann A.M."/>
            <person name="Op den Camp H."/>
            <person name="Overmann J."/>
            <person name="Amann R."/>
            <person name="Jetten M.S.M."/>
            <person name="Mascher T."/>
            <person name="Medema M.H."/>
            <person name="Devos D.P."/>
            <person name="Kaster A.-K."/>
            <person name="Ovreas L."/>
            <person name="Rohde M."/>
            <person name="Galperin M.Y."/>
            <person name="Jogler C."/>
        </authorList>
    </citation>
    <scope>NUCLEOTIDE SEQUENCE [LARGE SCALE GENOMIC DNA]</scope>
    <source>
        <strain evidence="6 7">FC18</strain>
    </source>
</reference>
<evidence type="ECO:0000259" key="5">
    <source>
        <dbReference type="PROSITE" id="PS51350"/>
    </source>
</evidence>
<dbReference type="PANTHER" id="PTHR33705:SF2">
    <property type="entry name" value="PHOSPHOCARRIER PROTEIN NPR"/>
    <property type="match status" value="1"/>
</dbReference>
<dbReference type="Pfam" id="PF00381">
    <property type="entry name" value="PTS-HPr"/>
    <property type="match status" value="1"/>
</dbReference>
<feature type="domain" description="HPr" evidence="5">
    <location>
        <begin position="1"/>
        <end position="79"/>
    </location>
</feature>
<protein>
    <submittedName>
        <fullName evidence="6">HPr-like protein Crh</fullName>
    </submittedName>
</protein>
<accession>A0A5B9P5Z0</accession>